<sequence>MSNINLLLLIGFILLAVYSITTRIVNSRANKDKKENDNNYEEDNDSKE</sequence>
<dbReference type="RefSeq" id="WP_167336121.1">
    <property type="nucleotide sequence ID" value="NZ_CVLB01000001.1"/>
</dbReference>
<reference evidence="3" key="1">
    <citation type="submission" date="2015-04" db="EMBL/GenBank/DDBJ databases">
        <authorList>
            <person name="Mushtaq Mamoona"/>
        </authorList>
    </citation>
    <scope>NUCLEOTIDE SEQUENCE [LARGE SCALE GENOMIC DNA]</scope>
    <source>
        <strain evidence="3">AN4859/03</strain>
    </source>
</reference>
<name>A0A0G4K4R7_9SPIR</name>
<accession>A0A0G4K4R7</accession>
<dbReference type="Proteomes" id="UP000043763">
    <property type="component" value="Unassembled WGS sequence"/>
</dbReference>
<keyword evidence="3" id="KW-1185">Reference proteome</keyword>
<proteinExistence type="predicted"/>
<dbReference type="AlphaFoldDB" id="A0A0G4K4R7"/>
<evidence type="ECO:0000313" key="2">
    <source>
        <dbReference type="EMBL" id="CRF31819.1"/>
    </source>
</evidence>
<protein>
    <submittedName>
        <fullName evidence="2">Uncharacterized protein</fullName>
    </submittedName>
</protein>
<gene>
    <name evidence="2" type="ORF">BRSU_0392</name>
</gene>
<evidence type="ECO:0000256" key="1">
    <source>
        <dbReference type="SAM" id="MobiDB-lite"/>
    </source>
</evidence>
<organism evidence="2 3">
    <name type="scientific">Brachyspira suanatina</name>
    <dbReference type="NCBI Taxonomy" id="381802"/>
    <lineage>
        <taxon>Bacteria</taxon>
        <taxon>Pseudomonadati</taxon>
        <taxon>Spirochaetota</taxon>
        <taxon>Spirochaetia</taxon>
        <taxon>Brachyspirales</taxon>
        <taxon>Brachyspiraceae</taxon>
        <taxon>Brachyspira</taxon>
    </lineage>
</organism>
<dbReference type="EMBL" id="CVLB01000001">
    <property type="protein sequence ID" value="CRF31819.1"/>
    <property type="molecule type" value="Genomic_DNA"/>
</dbReference>
<feature type="compositionally biased region" description="Acidic residues" evidence="1">
    <location>
        <begin position="38"/>
        <end position="48"/>
    </location>
</feature>
<evidence type="ECO:0000313" key="3">
    <source>
        <dbReference type="Proteomes" id="UP000043763"/>
    </source>
</evidence>
<feature type="region of interest" description="Disordered" evidence="1">
    <location>
        <begin position="28"/>
        <end position="48"/>
    </location>
</feature>